<dbReference type="Proteomes" id="UP000435649">
    <property type="component" value="Unassembled WGS sequence"/>
</dbReference>
<dbReference type="SUPFAM" id="SSF53800">
    <property type="entry name" value="Chelatase"/>
    <property type="match status" value="1"/>
</dbReference>
<organism evidence="3 4">
    <name type="scientific">Victivallis lenta</name>
    <dbReference type="NCBI Taxonomy" id="2606640"/>
    <lineage>
        <taxon>Bacteria</taxon>
        <taxon>Pseudomonadati</taxon>
        <taxon>Lentisphaerota</taxon>
        <taxon>Lentisphaeria</taxon>
        <taxon>Victivallales</taxon>
        <taxon>Victivallaceae</taxon>
        <taxon>Victivallis</taxon>
    </lineage>
</organism>
<evidence type="ECO:0000259" key="2">
    <source>
        <dbReference type="Pfam" id="PF12641"/>
    </source>
</evidence>
<evidence type="ECO:0000313" key="4">
    <source>
        <dbReference type="Proteomes" id="UP000435649"/>
    </source>
</evidence>
<dbReference type="GO" id="GO:0009055">
    <property type="term" value="F:electron transfer activity"/>
    <property type="evidence" value="ECO:0007669"/>
    <property type="project" value="InterPro"/>
</dbReference>
<dbReference type="Gene3D" id="3.40.50.1400">
    <property type="match status" value="2"/>
</dbReference>
<dbReference type="GO" id="GO:0010181">
    <property type="term" value="F:FMN binding"/>
    <property type="evidence" value="ECO:0007669"/>
    <property type="project" value="InterPro"/>
</dbReference>
<dbReference type="InterPro" id="IPR010388">
    <property type="entry name" value="Anaerobic_Co-chelatase"/>
</dbReference>
<dbReference type="CDD" id="cd03413">
    <property type="entry name" value="CbiK_C"/>
    <property type="match status" value="1"/>
</dbReference>
<keyword evidence="4" id="KW-1185">Reference proteome</keyword>
<dbReference type="PROSITE" id="PS00201">
    <property type="entry name" value="FLAVODOXIN"/>
    <property type="match status" value="1"/>
</dbReference>
<accession>A0A844G3E0</accession>
<evidence type="ECO:0000256" key="1">
    <source>
        <dbReference type="ARBA" id="ARBA00001917"/>
    </source>
</evidence>
<comment type="cofactor">
    <cofactor evidence="1">
        <name>FMN</name>
        <dbReference type="ChEBI" id="CHEBI:58210"/>
    </cofactor>
</comment>
<dbReference type="Gene3D" id="3.40.50.360">
    <property type="match status" value="1"/>
</dbReference>
<dbReference type="SUPFAM" id="SSF52218">
    <property type="entry name" value="Flavoproteins"/>
    <property type="match status" value="1"/>
</dbReference>
<dbReference type="Pfam" id="PF12641">
    <property type="entry name" value="Flavodoxin_3"/>
    <property type="match status" value="1"/>
</dbReference>
<comment type="caution">
    <text evidence="3">The sequence shown here is derived from an EMBL/GenBank/DDBJ whole genome shotgun (WGS) entry which is preliminary data.</text>
</comment>
<reference evidence="3 4" key="1">
    <citation type="submission" date="2019-08" db="EMBL/GenBank/DDBJ databases">
        <title>In-depth cultivation of the pig gut microbiome towards novel bacterial diversity and tailored functional studies.</title>
        <authorList>
            <person name="Wylensek D."/>
            <person name="Hitch T.C.A."/>
            <person name="Clavel T."/>
        </authorList>
    </citation>
    <scope>NUCLEOTIDE SEQUENCE [LARGE SCALE GENOMIC DNA]</scope>
    <source>
        <strain evidence="3 4">BBE-744-WT-12</strain>
    </source>
</reference>
<gene>
    <name evidence="3" type="ORF">FYJ85_11555</name>
</gene>
<dbReference type="Pfam" id="PF06180">
    <property type="entry name" value="CbiK"/>
    <property type="match status" value="1"/>
</dbReference>
<evidence type="ECO:0000313" key="3">
    <source>
        <dbReference type="EMBL" id="MST97673.1"/>
    </source>
</evidence>
<dbReference type="GO" id="GO:0016852">
    <property type="term" value="F:sirohydrochlorin cobaltochelatase activity"/>
    <property type="evidence" value="ECO:0007669"/>
    <property type="project" value="InterPro"/>
</dbReference>
<feature type="domain" description="Flavodoxin-like" evidence="2">
    <location>
        <begin position="4"/>
        <end position="158"/>
    </location>
</feature>
<protein>
    <recommendedName>
        <fullName evidence="2">Flavodoxin-like domain-containing protein</fullName>
    </recommendedName>
</protein>
<dbReference type="InterPro" id="IPR029039">
    <property type="entry name" value="Flavoprotein-like_sf"/>
</dbReference>
<proteinExistence type="predicted"/>
<sequence length="421" mass="45472">MKCLVVYTSRSGNTEKLARAIAAALGPECVLAAAADAPPPENFDFIALGFGVYGGWPDGDLRSYMKRCRRKNVGLFMTLGAWPDSEHAFLCMGRAEGLLENCTTRVKFICQGGYTPEHLARMKSRPADSPHAWDAGREARVAEAMKHPDETDLRIAADRFRAAAEKLRNAPPRPAKPPKRAQVLAVFGSTVPGAEASYRAIEDAMRERHPELPLFRACTSYAVRSKCAAAAPSLSGVLMRLVREGYAAANLVVGFLSAGEEYHKVRSEAAAFGPQLELCVTRPPLSDRAGLRRFLGAVLAGLPERAPDECVLFMGHGHAGGRSDFQYMAAASELAGLDPALHLACVEGEPSFDPVLPELRGKRVRLVPFMLVAGDHALNDMAGDGPESWKSRLEAAGYETECVLHGLGENPAVARYFAELV</sequence>
<dbReference type="RefSeq" id="WP_154418689.1">
    <property type="nucleotide sequence ID" value="NZ_CALXOB010000057.1"/>
</dbReference>
<dbReference type="GO" id="GO:0019251">
    <property type="term" value="P:anaerobic cobalamin biosynthetic process"/>
    <property type="evidence" value="ECO:0007669"/>
    <property type="project" value="InterPro"/>
</dbReference>
<dbReference type="AlphaFoldDB" id="A0A844G3E0"/>
<dbReference type="InterPro" id="IPR001226">
    <property type="entry name" value="Flavodoxin_CS"/>
</dbReference>
<name>A0A844G3E0_9BACT</name>
<dbReference type="EMBL" id="VUNS01000011">
    <property type="protein sequence ID" value="MST97673.1"/>
    <property type="molecule type" value="Genomic_DNA"/>
</dbReference>
<dbReference type="InterPro" id="IPR008254">
    <property type="entry name" value="Flavodoxin/NO_synth"/>
</dbReference>